<dbReference type="PROSITE" id="PS51755">
    <property type="entry name" value="OMPR_PHOB"/>
    <property type="match status" value="1"/>
</dbReference>
<dbReference type="InterPro" id="IPR001867">
    <property type="entry name" value="OmpR/PhoB-type_DNA-bd"/>
</dbReference>
<dbReference type="InterPro" id="IPR051677">
    <property type="entry name" value="AfsR-DnrI-RedD_regulator"/>
</dbReference>
<evidence type="ECO:0000256" key="5">
    <source>
        <dbReference type="PROSITE-ProRule" id="PRU01091"/>
    </source>
</evidence>
<feature type="DNA-binding region" description="OmpR/PhoB-type" evidence="5">
    <location>
        <begin position="1"/>
        <end position="99"/>
    </location>
</feature>
<evidence type="ECO:0000256" key="2">
    <source>
        <dbReference type="ARBA" id="ARBA00023015"/>
    </source>
</evidence>
<evidence type="ECO:0000313" key="7">
    <source>
        <dbReference type="EMBL" id="MFD0799984.1"/>
    </source>
</evidence>
<accession>A0ABW3BB86</accession>
<dbReference type="InterPro" id="IPR036388">
    <property type="entry name" value="WH-like_DNA-bd_sf"/>
</dbReference>
<gene>
    <name evidence="7" type="ORF">ACFQZU_01450</name>
</gene>
<comment type="caution">
    <text evidence="7">The sequence shown here is derived from an EMBL/GenBank/DDBJ whole genome shotgun (WGS) entry which is preliminary data.</text>
</comment>
<evidence type="ECO:0000313" key="8">
    <source>
        <dbReference type="Proteomes" id="UP001596956"/>
    </source>
</evidence>
<dbReference type="Gene3D" id="1.10.10.10">
    <property type="entry name" value="Winged helix-like DNA-binding domain superfamily/Winged helix DNA-binding domain"/>
    <property type="match status" value="1"/>
</dbReference>
<dbReference type="Proteomes" id="UP001596956">
    <property type="component" value="Unassembled WGS sequence"/>
</dbReference>
<name>A0ABW3BB86_9ACTN</name>
<evidence type="ECO:0000256" key="3">
    <source>
        <dbReference type="ARBA" id="ARBA00023125"/>
    </source>
</evidence>
<evidence type="ECO:0000256" key="4">
    <source>
        <dbReference type="ARBA" id="ARBA00023163"/>
    </source>
</evidence>
<dbReference type="EMBL" id="JBHTHR010000014">
    <property type="protein sequence ID" value="MFD0799984.1"/>
    <property type="molecule type" value="Genomic_DNA"/>
</dbReference>
<organism evidence="7 8">
    <name type="scientific">Streptomonospora algeriensis</name>
    <dbReference type="NCBI Taxonomy" id="995084"/>
    <lineage>
        <taxon>Bacteria</taxon>
        <taxon>Bacillati</taxon>
        <taxon>Actinomycetota</taxon>
        <taxon>Actinomycetes</taxon>
        <taxon>Streptosporangiales</taxon>
        <taxon>Nocardiopsidaceae</taxon>
        <taxon>Streptomonospora</taxon>
    </lineage>
</organism>
<keyword evidence="8" id="KW-1185">Reference proteome</keyword>
<dbReference type="InterPro" id="IPR005158">
    <property type="entry name" value="BTAD"/>
</dbReference>
<dbReference type="SUPFAM" id="SSF46894">
    <property type="entry name" value="C-terminal effector domain of the bipartite response regulators"/>
    <property type="match status" value="1"/>
</dbReference>
<dbReference type="CDD" id="cd15831">
    <property type="entry name" value="BTAD"/>
    <property type="match status" value="1"/>
</dbReference>
<dbReference type="Pfam" id="PF03704">
    <property type="entry name" value="BTAD"/>
    <property type="match status" value="1"/>
</dbReference>
<dbReference type="PANTHER" id="PTHR35807">
    <property type="entry name" value="TRANSCRIPTIONAL REGULATOR REDD-RELATED"/>
    <property type="match status" value="1"/>
</dbReference>
<comment type="similarity">
    <text evidence="1">Belongs to the AfsR/DnrI/RedD regulatory family.</text>
</comment>
<dbReference type="Pfam" id="PF00486">
    <property type="entry name" value="Trans_reg_C"/>
    <property type="match status" value="1"/>
</dbReference>
<dbReference type="Gene3D" id="1.25.40.10">
    <property type="entry name" value="Tetratricopeptide repeat domain"/>
    <property type="match status" value="1"/>
</dbReference>
<dbReference type="SMART" id="SM01043">
    <property type="entry name" value="BTAD"/>
    <property type="match status" value="1"/>
</dbReference>
<protein>
    <submittedName>
        <fullName evidence="7">BTAD domain-containing putative transcriptional regulator</fullName>
    </submittedName>
</protein>
<sequence length="254" mass="28970">MLDPRAHGVRFFVLGELKVVGRGYDFTPSAPRLRQMLGLLLVRENQVVTLESIISEMWCDNPPRTAVATVQTYIYQLRRGILGNEDSLVTRKGGYTLSVDPGALDVHLFERLADEGEELLQQGRAREASAAFARALELWEGDPLTDTPRGHILDGYIAVLQERRTQVLMQRIRAEMISGDEHRLIRELRRCVEFDPYNEWYHEQLIKALIRTGRRREAAQSYERLVRLLDDELSIPPSCSVRQLFAENLGGAAI</sequence>
<dbReference type="InterPro" id="IPR016032">
    <property type="entry name" value="Sig_transdc_resp-reg_C-effctor"/>
</dbReference>
<proteinExistence type="inferred from homology"/>
<evidence type="ECO:0000259" key="6">
    <source>
        <dbReference type="PROSITE" id="PS51755"/>
    </source>
</evidence>
<feature type="domain" description="OmpR/PhoB-type" evidence="6">
    <location>
        <begin position="1"/>
        <end position="99"/>
    </location>
</feature>
<keyword evidence="3 5" id="KW-0238">DNA-binding</keyword>
<dbReference type="PANTHER" id="PTHR35807:SF1">
    <property type="entry name" value="TRANSCRIPTIONAL REGULATOR REDD"/>
    <property type="match status" value="1"/>
</dbReference>
<keyword evidence="2" id="KW-0805">Transcription regulation</keyword>
<reference evidence="8" key="1">
    <citation type="journal article" date="2019" name="Int. J. Syst. Evol. Microbiol.">
        <title>The Global Catalogue of Microorganisms (GCM) 10K type strain sequencing project: providing services to taxonomists for standard genome sequencing and annotation.</title>
        <authorList>
            <consortium name="The Broad Institute Genomics Platform"/>
            <consortium name="The Broad Institute Genome Sequencing Center for Infectious Disease"/>
            <person name="Wu L."/>
            <person name="Ma J."/>
        </authorList>
    </citation>
    <scope>NUCLEOTIDE SEQUENCE [LARGE SCALE GENOMIC DNA]</scope>
    <source>
        <strain evidence="8">CCUG 63369</strain>
    </source>
</reference>
<dbReference type="SUPFAM" id="SSF48452">
    <property type="entry name" value="TPR-like"/>
    <property type="match status" value="1"/>
</dbReference>
<evidence type="ECO:0000256" key="1">
    <source>
        <dbReference type="ARBA" id="ARBA00005820"/>
    </source>
</evidence>
<dbReference type="InterPro" id="IPR011990">
    <property type="entry name" value="TPR-like_helical_dom_sf"/>
</dbReference>
<keyword evidence="4" id="KW-0804">Transcription</keyword>